<sequence length="105" mass="12327">MWLTKFGWILSPTYDLLNVRIILPKDDEDTALLFGGKKKNFNKLYFDRFGSTLNLNPKQINITYRNLNSWLPKAIELIGISFLEQDLKSQYQELITKRTKLFVGL</sequence>
<evidence type="ECO:0000313" key="1">
    <source>
        <dbReference type="EMBL" id="CAA9195820.1"/>
    </source>
</evidence>
<organism evidence="1 2">
    <name type="scientific">Flavobacterium collinsii</name>
    <dbReference type="NCBI Taxonomy" id="1114861"/>
    <lineage>
        <taxon>Bacteria</taxon>
        <taxon>Pseudomonadati</taxon>
        <taxon>Bacteroidota</taxon>
        <taxon>Flavobacteriia</taxon>
        <taxon>Flavobacteriales</taxon>
        <taxon>Flavobacteriaceae</taxon>
        <taxon>Flavobacterium</taxon>
    </lineage>
</organism>
<dbReference type="EMBL" id="CADCST010000063">
    <property type="protein sequence ID" value="CAA9195820.1"/>
    <property type="molecule type" value="Genomic_DNA"/>
</dbReference>
<proteinExistence type="predicted"/>
<reference evidence="1 2" key="1">
    <citation type="submission" date="2020-02" db="EMBL/GenBank/DDBJ databases">
        <authorList>
            <person name="Criscuolo A."/>
        </authorList>
    </citation>
    <scope>NUCLEOTIDE SEQUENCE [LARGE SCALE GENOMIC DNA]</scope>
    <source>
        <strain evidence="1">CECT7796</strain>
    </source>
</reference>
<name>A0ABN7EFU8_9FLAO</name>
<evidence type="ECO:0008006" key="3">
    <source>
        <dbReference type="Google" id="ProtNLM"/>
    </source>
</evidence>
<protein>
    <recommendedName>
        <fullName evidence="3">HipA N-terminal subdomain 1 domain-containing protein</fullName>
    </recommendedName>
</protein>
<dbReference type="Proteomes" id="UP000474567">
    <property type="component" value="Unassembled WGS sequence"/>
</dbReference>
<comment type="caution">
    <text evidence="1">The sequence shown here is derived from an EMBL/GenBank/DDBJ whole genome shotgun (WGS) entry which is preliminary data.</text>
</comment>
<evidence type="ECO:0000313" key="2">
    <source>
        <dbReference type="Proteomes" id="UP000474567"/>
    </source>
</evidence>
<keyword evidence="2" id="KW-1185">Reference proteome</keyword>
<gene>
    <name evidence="1" type="ORF">FLACOL7796_00813</name>
</gene>
<accession>A0ABN7EFU8</accession>